<proteinExistence type="predicted"/>
<dbReference type="PANTHER" id="PTHR35204:SF1">
    <property type="entry name" value="ENTEROTOXIN"/>
    <property type="match status" value="1"/>
</dbReference>
<dbReference type="EMBL" id="WIUZ02000004">
    <property type="protein sequence ID" value="KAF9788174.1"/>
    <property type="molecule type" value="Genomic_DNA"/>
</dbReference>
<gene>
    <name evidence="3" type="ORF">BJ322DRAFT_611735</name>
</gene>
<dbReference type="Proteomes" id="UP000736335">
    <property type="component" value="Unassembled WGS sequence"/>
</dbReference>
<feature type="compositionally biased region" description="Basic and acidic residues" evidence="1">
    <location>
        <begin position="213"/>
        <end position="222"/>
    </location>
</feature>
<reference evidence="3" key="2">
    <citation type="submission" date="2020-11" db="EMBL/GenBank/DDBJ databases">
        <authorList>
            <consortium name="DOE Joint Genome Institute"/>
            <person name="Kuo A."/>
            <person name="Miyauchi S."/>
            <person name="Kiss E."/>
            <person name="Drula E."/>
            <person name="Kohler A."/>
            <person name="Sanchez-Garcia M."/>
            <person name="Andreopoulos B."/>
            <person name="Barry K.W."/>
            <person name="Bonito G."/>
            <person name="Buee M."/>
            <person name="Carver A."/>
            <person name="Chen C."/>
            <person name="Cichocki N."/>
            <person name="Clum A."/>
            <person name="Culley D."/>
            <person name="Crous P.W."/>
            <person name="Fauchery L."/>
            <person name="Girlanda M."/>
            <person name="Hayes R."/>
            <person name="Keri Z."/>
            <person name="Labutti K."/>
            <person name="Lipzen A."/>
            <person name="Lombard V."/>
            <person name="Magnuson J."/>
            <person name="Maillard F."/>
            <person name="Morin E."/>
            <person name="Murat C."/>
            <person name="Nolan M."/>
            <person name="Ohm R."/>
            <person name="Pangilinan J."/>
            <person name="Pereira M."/>
            <person name="Perotto S."/>
            <person name="Peter M."/>
            <person name="Riley R."/>
            <person name="Sitrit Y."/>
            <person name="Stielow B."/>
            <person name="Szollosi G."/>
            <person name="Zifcakova L."/>
            <person name="Stursova M."/>
            <person name="Spatafora J.W."/>
            <person name="Tedersoo L."/>
            <person name="Vaario L.-M."/>
            <person name="Yamada A."/>
            <person name="Yan M."/>
            <person name="Wang P."/>
            <person name="Xu J."/>
            <person name="Bruns T."/>
            <person name="Baldrian P."/>
            <person name="Vilgalys R."/>
            <person name="Henrissat B."/>
            <person name="Grigoriev I.V."/>
            <person name="Hibbett D."/>
            <person name="Nagy L.G."/>
            <person name="Martin F.M."/>
        </authorList>
    </citation>
    <scope>NUCLEOTIDE SEQUENCE</scope>
    <source>
        <strain evidence="3">UH-Tt-Lm1</strain>
    </source>
</reference>
<feature type="compositionally biased region" description="Pro residues" evidence="1">
    <location>
        <begin position="228"/>
        <end position="245"/>
    </location>
</feature>
<keyword evidence="2" id="KW-0732">Signal</keyword>
<protein>
    <submittedName>
        <fullName evidence="3">Uncharacterized protein</fullName>
    </submittedName>
</protein>
<feature type="region of interest" description="Disordered" evidence="1">
    <location>
        <begin position="213"/>
        <end position="250"/>
    </location>
</feature>
<feature type="signal peptide" evidence="2">
    <location>
        <begin position="1"/>
        <end position="20"/>
    </location>
</feature>
<name>A0A9P6HJ53_9AGAM</name>
<dbReference type="OrthoDB" id="10261782at2759"/>
<dbReference type="AlphaFoldDB" id="A0A9P6HJ53"/>
<sequence>MRRLTNLLVVFVAAAARVAANDQQVFRQHATPDSKLAQRTYDQASSTGNLIFWSVNSLLQQWPNTRYINGHTITAAAVLPGTILYHGRGNDDRPVALDWLATDPEHSVVFCRSKCYLYTYVTTRALRLAYFDGSSAAKIRPSGVMDTQDILIWGKVRPDMTRNEAGRIRELCKWGEQFELDGFVRMEMDFEVMICDFGAGMELVSESQIVPHASEERHRPDSMDLFYPSPPPPPPPRPQPLPELPPGWRGSARSRISISFEVLNSGTWHNRSPGEKRVKIDYSRVVSFFDPALSSLAKARTGKSREEFRLDEISETDSKYIREQLHDIFTRTGQGSGIDWGSITQVIVDRYGKRLELLQHILQNPGSKRNITEQVAEVRSQALIMLTPYMLVSAIPPNPTGPVDPSWIDPVVKHCASTHTAWAPSTLLTPQEKLIKVAVEAVLFRICGVLGDIWKDAFDSGETGLNALQRLLGKWQSDIEQLMDWLDWSMWLKCEPICGPEEICYIPTWPWGYRFDRNEGEKVDMTPRCIEAVAPYSFLQPFEP</sequence>
<comment type="caution">
    <text evidence="3">The sequence shown here is derived from an EMBL/GenBank/DDBJ whole genome shotgun (WGS) entry which is preliminary data.</text>
</comment>
<keyword evidence="4" id="KW-1185">Reference proteome</keyword>
<evidence type="ECO:0000256" key="1">
    <source>
        <dbReference type="SAM" id="MobiDB-lite"/>
    </source>
</evidence>
<feature type="chain" id="PRO_5040465989" evidence="2">
    <location>
        <begin position="21"/>
        <end position="544"/>
    </location>
</feature>
<dbReference type="PANTHER" id="PTHR35204">
    <property type="entry name" value="YALI0A21131P"/>
    <property type="match status" value="1"/>
</dbReference>
<accession>A0A9P6HJ53</accession>
<evidence type="ECO:0000313" key="4">
    <source>
        <dbReference type="Proteomes" id="UP000736335"/>
    </source>
</evidence>
<organism evidence="3 4">
    <name type="scientific">Thelephora terrestris</name>
    <dbReference type="NCBI Taxonomy" id="56493"/>
    <lineage>
        <taxon>Eukaryota</taxon>
        <taxon>Fungi</taxon>
        <taxon>Dikarya</taxon>
        <taxon>Basidiomycota</taxon>
        <taxon>Agaricomycotina</taxon>
        <taxon>Agaricomycetes</taxon>
        <taxon>Thelephorales</taxon>
        <taxon>Thelephoraceae</taxon>
        <taxon>Thelephora</taxon>
    </lineage>
</organism>
<evidence type="ECO:0000256" key="2">
    <source>
        <dbReference type="SAM" id="SignalP"/>
    </source>
</evidence>
<dbReference type="InterPro" id="IPR038921">
    <property type="entry name" value="YOR389W-like"/>
</dbReference>
<evidence type="ECO:0000313" key="3">
    <source>
        <dbReference type="EMBL" id="KAF9788174.1"/>
    </source>
</evidence>
<reference evidence="3" key="1">
    <citation type="journal article" date="2020" name="Nat. Commun.">
        <title>Large-scale genome sequencing of mycorrhizal fungi provides insights into the early evolution of symbiotic traits.</title>
        <authorList>
            <person name="Miyauchi S."/>
            <person name="Kiss E."/>
            <person name="Kuo A."/>
            <person name="Drula E."/>
            <person name="Kohler A."/>
            <person name="Sanchez-Garcia M."/>
            <person name="Morin E."/>
            <person name="Andreopoulos B."/>
            <person name="Barry K.W."/>
            <person name="Bonito G."/>
            <person name="Buee M."/>
            <person name="Carver A."/>
            <person name="Chen C."/>
            <person name="Cichocki N."/>
            <person name="Clum A."/>
            <person name="Culley D."/>
            <person name="Crous P.W."/>
            <person name="Fauchery L."/>
            <person name="Girlanda M."/>
            <person name="Hayes R.D."/>
            <person name="Keri Z."/>
            <person name="LaButti K."/>
            <person name="Lipzen A."/>
            <person name="Lombard V."/>
            <person name="Magnuson J."/>
            <person name="Maillard F."/>
            <person name="Murat C."/>
            <person name="Nolan M."/>
            <person name="Ohm R.A."/>
            <person name="Pangilinan J."/>
            <person name="Pereira M.F."/>
            <person name="Perotto S."/>
            <person name="Peter M."/>
            <person name="Pfister S."/>
            <person name="Riley R."/>
            <person name="Sitrit Y."/>
            <person name="Stielow J.B."/>
            <person name="Szollosi G."/>
            <person name="Zifcakova L."/>
            <person name="Stursova M."/>
            <person name="Spatafora J.W."/>
            <person name="Tedersoo L."/>
            <person name="Vaario L.M."/>
            <person name="Yamada A."/>
            <person name="Yan M."/>
            <person name="Wang P."/>
            <person name="Xu J."/>
            <person name="Bruns T."/>
            <person name="Baldrian P."/>
            <person name="Vilgalys R."/>
            <person name="Dunand C."/>
            <person name="Henrissat B."/>
            <person name="Grigoriev I.V."/>
            <person name="Hibbett D."/>
            <person name="Nagy L.G."/>
            <person name="Martin F.M."/>
        </authorList>
    </citation>
    <scope>NUCLEOTIDE SEQUENCE</scope>
    <source>
        <strain evidence="3">UH-Tt-Lm1</strain>
    </source>
</reference>